<dbReference type="Pfam" id="PF01565">
    <property type="entry name" value="FAD_binding_4"/>
    <property type="match status" value="1"/>
</dbReference>
<dbReference type="Gene3D" id="3.30.465.10">
    <property type="match status" value="1"/>
</dbReference>
<dbReference type="PANTHER" id="PTHR43762:SF1">
    <property type="entry name" value="D-ARABINONO-1,4-LACTONE OXIDASE"/>
    <property type="match status" value="1"/>
</dbReference>
<name>A0A1W1C603_9ZZZZ</name>
<dbReference type="InterPro" id="IPR010031">
    <property type="entry name" value="FAD_lactone_oxidase-like"/>
</dbReference>
<evidence type="ECO:0000259" key="1">
    <source>
        <dbReference type="PROSITE" id="PS51387"/>
    </source>
</evidence>
<dbReference type="EMBL" id="FPHC01000064">
    <property type="protein sequence ID" value="SFV61199.1"/>
    <property type="molecule type" value="Genomic_DNA"/>
</dbReference>
<dbReference type="GO" id="GO:0016899">
    <property type="term" value="F:oxidoreductase activity, acting on the CH-OH group of donors, oxygen as acceptor"/>
    <property type="evidence" value="ECO:0007669"/>
    <property type="project" value="InterPro"/>
</dbReference>
<gene>
    <name evidence="2" type="ORF">MNB_SV-6-941</name>
</gene>
<accession>A0A1W1C603</accession>
<dbReference type="GO" id="GO:0071949">
    <property type="term" value="F:FAD binding"/>
    <property type="evidence" value="ECO:0007669"/>
    <property type="project" value="InterPro"/>
</dbReference>
<dbReference type="InterPro" id="IPR036318">
    <property type="entry name" value="FAD-bd_PCMH-like_sf"/>
</dbReference>
<organism evidence="2">
    <name type="scientific">hydrothermal vent metagenome</name>
    <dbReference type="NCBI Taxonomy" id="652676"/>
    <lineage>
        <taxon>unclassified sequences</taxon>
        <taxon>metagenomes</taxon>
        <taxon>ecological metagenomes</taxon>
    </lineage>
</organism>
<dbReference type="InterPro" id="IPR016169">
    <property type="entry name" value="FAD-bd_PCMH_sub2"/>
</dbReference>
<dbReference type="PANTHER" id="PTHR43762">
    <property type="entry name" value="L-GULONOLACTONE OXIDASE"/>
    <property type="match status" value="1"/>
</dbReference>
<dbReference type="InterPro" id="IPR016166">
    <property type="entry name" value="FAD-bd_PCMH"/>
</dbReference>
<reference evidence="2" key="1">
    <citation type="submission" date="2016-10" db="EMBL/GenBank/DDBJ databases">
        <authorList>
            <person name="de Groot N.N."/>
        </authorList>
    </citation>
    <scope>NUCLEOTIDE SEQUENCE</scope>
</reference>
<proteinExistence type="predicted"/>
<protein>
    <submittedName>
        <fullName evidence="2">Putative oxidoreductase</fullName>
    </submittedName>
</protein>
<evidence type="ECO:0000313" key="2">
    <source>
        <dbReference type="EMBL" id="SFV61199.1"/>
    </source>
</evidence>
<feature type="domain" description="FAD-binding PCMH-type" evidence="1">
    <location>
        <begin position="10"/>
        <end position="176"/>
    </location>
</feature>
<dbReference type="AlphaFoldDB" id="A0A1W1C603"/>
<dbReference type="SUPFAM" id="SSF56176">
    <property type="entry name" value="FAD-binding/transporter-associated domain-like"/>
    <property type="match status" value="1"/>
</dbReference>
<dbReference type="PROSITE" id="PS51387">
    <property type="entry name" value="FAD_PCMH"/>
    <property type="match status" value="1"/>
</dbReference>
<dbReference type="InterPro" id="IPR006094">
    <property type="entry name" value="Oxid_FAD_bind_N"/>
</dbReference>
<sequence length="433" mass="49489">MANIMSWGMYPTIKSRVFKFDNPKELSLIVSQNDHLIPYGNGRSYGDSALSDNIIDVRKKDYFKSFDEESGLLHVEAGVLLSDILYSFVPRGWFLKVTPGTKLITVGGAIASDVHGKNHHVEGCFSECVKEFDIMMSDGEVVNCSMESTPELFKATCGGMGLTGIILSAKIYLKKINSKYIDQTTIKTKNLKETFDAFEEYGDRPYSVAWIDCLAKDDEIGKCLLMVGDFRDDGKLDYKRSKQKSIPFNFPSFALNNLSVRAFNWLYYGRVKERITKQRVDIDTFFYPLDAIGHWNRIYGKGGFTQYQFILPKESSYDGLKEILQTISDSGKGSFLAVLKLYGKANKNYLSFPIEGYSLALDFKIEKSLFPLLDKLDKIVLKYRGRIYLTKDVRVSKETFEKGYPEIDTFREFRRANRLDKKFQSIQSQRVGI</sequence>